<evidence type="ECO:0000313" key="1">
    <source>
        <dbReference type="EMBL" id="VDL39629.1"/>
    </source>
</evidence>
<accession>A0A0R3SG27</accession>
<name>A0A0R3SG27_HYMDI</name>
<proteinExistence type="predicted"/>
<dbReference type="AlphaFoldDB" id="A0A0R3SG27"/>
<protein>
    <submittedName>
        <fullName evidence="1 3">Uncharacterized protein</fullName>
    </submittedName>
</protein>
<dbReference type="Proteomes" id="UP000274504">
    <property type="component" value="Unassembled WGS sequence"/>
</dbReference>
<evidence type="ECO:0000313" key="2">
    <source>
        <dbReference type="Proteomes" id="UP000274504"/>
    </source>
</evidence>
<organism evidence="3">
    <name type="scientific">Hymenolepis diminuta</name>
    <name type="common">Rat tapeworm</name>
    <dbReference type="NCBI Taxonomy" id="6216"/>
    <lineage>
        <taxon>Eukaryota</taxon>
        <taxon>Metazoa</taxon>
        <taxon>Spiralia</taxon>
        <taxon>Lophotrochozoa</taxon>
        <taxon>Platyhelminthes</taxon>
        <taxon>Cestoda</taxon>
        <taxon>Eucestoda</taxon>
        <taxon>Cyclophyllidea</taxon>
        <taxon>Hymenolepididae</taxon>
        <taxon>Hymenolepis</taxon>
    </lineage>
</organism>
<reference evidence="1 2" key="2">
    <citation type="submission" date="2018-11" db="EMBL/GenBank/DDBJ databases">
        <authorList>
            <consortium name="Pathogen Informatics"/>
        </authorList>
    </citation>
    <scope>NUCLEOTIDE SEQUENCE [LARGE SCALE GENOMIC DNA]</scope>
</reference>
<reference evidence="3" key="1">
    <citation type="submission" date="2017-02" db="UniProtKB">
        <authorList>
            <consortium name="WormBaseParasite"/>
        </authorList>
    </citation>
    <scope>IDENTIFICATION</scope>
</reference>
<dbReference type="EMBL" id="UYSG01001269">
    <property type="protein sequence ID" value="VDL39629.1"/>
    <property type="molecule type" value="Genomic_DNA"/>
</dbReference>
<evidence type="ECO:0000313" key="3">
    <source>
        <dbReference type="WBParaSite" id="HDID_0000383101-mRNA-1"/>
    </source>
</evidence>
<sequence length="166" mass="18257">MMPYPCLGQNTGVSWIFLQTISHFWQNQGHGGLGSDGGKDDNHNCEEATDAATSRRAWLLDFSLSLSPVSILRTFSMVLENFSIQPQLRMSSSEIRKPKDYLSFEGVCTIAAAVTVDRLSACFDVSPSLTLALRIRISPPRFGKNYCPLAVIFGGKLLLTLSDPVQ</sequence>
<dbReference type="WBParaSite" id="HDID_0000383101-mRNA-1">
    <property type="protein sequence ID" value="HDID_0000383101-mRNA-1"/>
    <property type="gene ID" value="HDID_0000383101"/>
</dbReference>
<gene>
    <name evidence="1" type="ORF">HDID_LOCUS3829</name>
</gene>